<feature type="domain" description="BHLH" evidence="6">
    <location>
        <begin position="82"/>
        <end position="134"/>
    </location>
</feature>
<evidence type="ECO:0000313" key="7">
    <source>
        <dbReference type="EMBL" id="KAG6638506.1"/>
    </source>
</evidence>
<evidence type="ECO:0000313" key="8">
    <source>
        <dbReference type="Proteomes" id="UP000811609"/>
    </source>
</evidence>
<sequence length="264" mass="29657">MCALSPVPWPISTIGLESEQYSINQDQYCQSYYVHEEPQTFESAYQFIPSYSYHTHVGLDDRVHVTAPTAPVVGGGGDPKMVQKLNHNASERDRRKKMNGLYSSLRSLLPEADQMKKLSIPTTVSRMLKYIPELEQQVVGLIQRKEELLSRISRQADQNTHQENQPKGIAAWSSLSTVSASRVNDREVVIQIPTSEDQKTPLSAILLALEQDGLLLLNASSFEALGGRAFYNLHLHEVARSTQSLECETLLSEKQVSLYNKREA</sequence>
<evidence type="ECO:0000256" key="2">
    <source>
        <dbReference type="ARBA" id="ARBA00023015"/>
    </source>
</evidence>
<keyword evidence="3" id="KW-0238">DNA-binding</keyword>
<evidence type="ECO:0000256" key="4">
    <source>
        <dbReference type="ARBA" id="ARBA00023163"/>
    </source>
</evidence>
<dbReference type="CDD" id="cd18914">
    <property type="entry name" value="bHLH_AtORG2_like"/>
    <property type="match status" value="1"/>
</dbReference>
<dbReference type="EMBL" id="CM031818">
    <property type="protein sequence ID" value="KAG6638506.1"/>
    <property type="molecule type" value="Genomic_DNA"/>
</dbReference>
<dbReference type="InterPro" id="IPR036638">
    <property type="entry name" value="HLH_DNA-bd_sf"/>
</dbReference>
<comment type="caution">
    <text evidence="7">The sequence shown here is derived from an EMBL/GenBank/DDBJ whole genome shotgun (WGS) entry which is preliminary data.</text>
</comment>
<evidence type="ECO:0000259" key="6">
    <source>
        <dbReference type="PROSITE" id="PS50888"/>
    </source>
</evidence>
<name>A0A8T1P230_CARIL</name>
<accession>A0A8T1P230</accession>
<dbReference type="PROSITE" id="PS50888">
    <property type="entry name" value="BHLH"/>
    <property type="match status" value="1"/>
</dbReference>
<gene>
    <name evidence="7" type="ORF">CIPAW_10G039600</name>
</gene>
<dbReference type="GO" id="GO:0046983">
    <property type="term" value="F:protein dimerization activity"/>
    <property type="evidence" value="ECO:0007669"/>
    <property type="project" value="InterPro"/>
</dbReference>
<dbReference type="Pfam" id="PF00010">
    <property type="entry name" value="HLH"/>
    <property type="match status" value="1"/>
</dbReference>
<dbReference type="FunFam" id="4.10.280.10:FF:000074">
    <property type="entry name" value="Transcription factor ORG2"/>
    <property type="match status" value="1"/>
</dbReference>
<dbReference type="Gene3D" id="4.10.280.10">
    <property type="entry name" value="Helix-loop-helix DNA-binding domain"/>
    <property type="match status" value="1"/>
</dbReference>
<dbReference type="AlphaFoldDB" id="A0A8T1P230"/>
<dbReference type="GO" id="GO:0090575">
    <property type="term" value="C:RNA polymerase II transcription regulator complex"/>
    <property type="evidence" value="ECO:0007669"/>
    <property type="project" value="TreeGrafter"/>
</dbReference>
<protein>
    <recommendedName>
        <fullName evidence="6">BHLH domain-containing protein</fullName>
    </recommendedName>
</protein>
<keyword evidence="2" id="KW-0805">Transcription regulation</keyword>
<dbReference type="GO" id="GO:0000977">
    <property type="term" value="F:RNA polymerase II transcription regulatory region sequence-specific DNA binding"/>
    <property type="evidence" value="ECO:0007669"/>
    <property type="project" value="TreeGrafter"/>
</dbReference>
<evidence type="ECO:0000256" key="3">
    <source>
        <dbReference type="ARBA" id="ARBA00023125"/>
    </source>
</evidence>
<evidence type="ECO:0000256" key="1">
    <source>
        <dbReference type="ARBA" id="ARBA00004123"/>
    </source>
</evidence>
<dbReference type="GO" id="GO:0010106">
    <property type="term" value="P:cellular response to iron ion starvation"/>
    <property type="evidence" value="ECO:0007669"/>
    <property type="project" value="UniProtKB-ARBA"/>
</dbReference>
<dbReference type="InterPro" id="IPR015660">
    <property type="entry name" value="MASH1/Ascl1a-like"/>
</dbReference>
<dbReference type="InterPro" id="IPR011598">
    <property type="entry name" value="bHLH_dom"/>
</dbReference>
<comment type="subcellular location">
    <subcellularLocation>
        <location evidence="1">Nucleus</location>
    </subcellularLocation>
</comment>
<keyword evidence="8" id="KW-1185">Reference proteome</keyword>
<dbReference type="SMART" id="SM00353">
    <property type="entry name" value="HLH"/>
    <property type="match status" value="1"/>
</dbReference>
<dbReference type="PANTHER" id="PTHR13935:SF41">
    <property type="entry name" value="TRANSCRIPTION FACTOR ORG2-RELATED"/>
    <property type="match status" value="1"/>
</dbReference>
<proteinExistence type="predicted"/>
<organism evidence="7 8">
    <name type="scientific">Carya illinoinensis</name>
    <name type="common">Pecan</name>
    <dbReference type="NCBI Taxonomy" id="32201"/>
    <lineage>
        <taxon>Eukaryota</taxon>
        <taxon>Viridiplantae</taxon>
        <taxon>Streptophyta</taxon>
        <taxon>Embryophyta</taxon>
        <taxon>Tracheophyta</taxon>
        <taxon>Spermatophyta</taxon>
        <taxon>Magnoliopsida</taxon>
        <taxon>eudicotyledons</taxon>
        <taxon>Gunneridae</taxon>
        <taxon>Pentapetalae</taxon>
        <taxon>rosids</taxon>
        <taxon>fabids</taxon>
        <taxon>Fagales</taxon>
        <taxon>Juglandaceae</taxon>
        <taxon>Carya</taxon>
    </lineage>
</organism>
<dbReference type="GO" id="GO:0000981">
    <property type="term" value="F:DNA-binding transcription factor activity, RNA polymerase II-specific"/>
    <property type="evidence" value="ECO:0007669"/>
    <property type="project" value="TreeGrafter"/>
</dbReference>
<keyword evidence="5" id="KW-0539">Nucleus</keyword>
<keyword evidence="4" id="KW-0804">Transcription</keyword>
<evidence type="ECO:0000256" key="5">
    <source>
        <dbReference type="ARBA" id="ARBA00023242"/>
    </source>
</evidence>
<reference evidence="7" key="1">
    <citation type="submission" date="2020-12" db="EMBL/GenBank/DDBJ databases">
        <title>WGS assembly of Carya illinoinensis cv. Pawnee.</title>
        <authorList>
            <person name="Platts A."/>
            <person name="Shu S."/>
            <person name="Wright S."/>
            <person name="Barry K."/>
            <person name="Edger P."/>
            <person name="Pires J.C."/>
            <person name="Schmutz J."/>
        </authorList>
    </citation>
    <scope>NUCLEOTIDE SEQUENCE</scope>
    <source>
        <tissue evidence="7">Leaf</tissue>
    </source>
</reference>
<dbReference type="PANTHER" id="PTHR13935">
    <property type="entry name" value="ACHAETE-SCUTE TRANSCRIPTION FACTOR-RELATED"/>
    <property type="match status" value="1"/>
</dbReference>
<dbReference type="OrthoDB" id="6106870at2759"/>
<dbReference type="Proteomes" id="UP000811609">
    <property type="component" value="Chromosome 10"/>
</dbReference>
<dbReference type="SUPFAM" id="SSF47459">
    <property type="entry name" value="HLH, helix-loop-helix DNA-binding domain"/>
    <property type="match status" value="1"/>
</dbReference>